<dbReference type="NCBIfam" id="TIGR01905">
    <property type="entry name" value="paired_CXXCH_1"/>
    <property type="match status" value="3"/>
</dbReference>
<dbReference type="Pfam" id="PF09699">
    <property type="entry name" value="Paired_CXXCH_1"/>
    <property type="match status" value="3"/>
</dbReference>
<name>W9H5T4_9PROT</name>
<dbReference type="InterPro" id="IPR010177">
    <property type="entry name" value="Paired_CXXCH_1"/>
</dbReference>
<dbReference type="AlphaFoldDB" id="W9H5T4"/>
<accession>W9H5T4</accession>
<evidence type="ECO:0000313" key="5">
    <source>
        <dbReference type="Proteomes" id="UP000019486"/>
    </source>
</evidence>
<dbReference type="PATRIC" id="fig|1385369.3.peg.1113"/>
<dbReference type="Gene3D" id="1.10.1130.10">
    <property type="entry name" value="Flavocytochrome C3, Chain A"/>
    <property type="match status" value="1"/>
</dbReference>
<dbReference type="PANTHER" id="PTHR35038:SF6">
    <property type="entry name" value="SURFACE LOCALIZED DECAHEME CYTOCHROME C LIPOPROTEIN"/>
    <property type="match status" value="1"/>
</dbReference>
<evidence type="ECO:0000259" key="3">
    <source>
        <dbReference type="Pfam" id="PF09699"/>
    </source>
</evidence>
<evidence type="ECO:0000313" key="4">
    <source>
        <dbReference type="EMBL" id="EWY41600.1"/>
    </source>
</evidence>
<dbReference type="SUPFAM" id="SSF48695">
    <property type="entry name" value="Multiheme cytochromes"/>
    <property type="match status" value="1"/>
</dbReference>
<evidence type="ECO:0000256" key="1">
    <source>
        <dbReference type="ARBA" id="ARBA00022729"/>
    </source>
</evidence>
<dbReference type="InterPro" id="IPR036280">
    <property type="entry name" value="Multihaem_cyt_sf"/>
</dbReference>
<dbReference type="GO" id="GO:0016491">
    <property type="term" value="F:oxidoreductase activity"/>
    <property type="evidence" value="ECO:0007669"/>
    <property type="project" value="TreeGrafter"/>
</dbReference>
<dbReference type="InterPro" id="IPR051829">
    <property type="entry name" value="Multiheme_Cytochr_ET"/>
</dbReference>
<dbReference type="OrthoDB" id="9814800at2"/>
<keyword evidence="5" id="KW-1185">Reference proteome</keyword>
<evidence type="ECO:0000256" key="2">
    <source>
        <dbReference type="SAM" id="MobiDB-lite"/>
    </source>
</evidence>
<feature type="region of interest" description="Disordered" evidence="2">
    <location>
        <begin position="106"/>
        <end position="129"/>
    </location>
</feature>
<dbReference type="STRING" id="1385369.N825_23910"/>
<comment type="caution">
    <text evidence="4">The sequence shown here is derived from an EMBL/GenBank/DDBJ whole genome shotgun (WGS) entry which is preliminary data.</text>
</comment>
<feature type="domain" description="Doubled CXXCH motif" evidence="3">
    <location>
        <begin position="212"/>
        <end position="254"/>
    </location>
</feature>
<dbReference type="PANTHER" id="PTHR35038">
    <property type="entry name" value="DISSIMILATORY SULFITE REDUCTASE SIRA"/>
    <property type="match status" value="1"/>
</dbReference>
<dbReference type="Gene3D" id="3.90.10.10">
    <property type="entry name" value="Cytochrome C3"/>
    <property type="match status" value="1"/>
</dbReference>
<dbReference type="EMBL" id="AVFL01000003">
    <property type="protein sequence ID" value="EWY41600.1"/>
    <property type="molecule type" value="Genomic_DNA"/>
</dbReference>
<reference evidence="4 5" key="1">
    <citation type="submission" date="2013-08" db="EMBL/GenBank/DDBJ databases">
        <title>The genome sequence of Skermanella stibiiresistens.</title>
        <authorList>
            <person name="Zhu W."/>
            <person name="Wang G."/>
        </authorList>
    </citation>
    <scope>NUCLEOTIDE SEQUENCE [LARGE SCALE GENOMIC DNA]</scope>
    <source>
        <strain evidence="4 5">SB22</strain>
    </source>
</reference>
<dbReference type="Proteomes" id="UP000019486">
    <property type="component" value="Unassembled WGS sequence"/>
</dbReference>
<protein>
    <submittedName>
        <fullName evidence="4">Cytochrome C</fullName>
    </submittedName>
</protein>
<organism evidence="4 5">
    <name type="scientific">Skermanella stibiiresistens SB22</name>
    <dbReference type="NCBI Taxonomy" id="1385369"/>
    <lineage>
        <taxon>Bacteria</taxon>
        <taxon>Pseudomonadati</taxon>
        <taxon>Pseudomonadota</taxon>
        <taxon>Alphaproteobacteria</taxon>
        <taxon>Rhodospirillales</taxon>
        <taxon>Azospirillaceae</taxon>
        <taxon>Skermanella</taxon>
    </lineage>
</organism>
<keyword evidence="1" id="KW-0732">Signal</keyword>
<dbReference type="RefSeq" id="WP_051511588.1">
    <property type="nucleotide sequence ID" value="NZ_AVFL01000003.1"/>
</dbReference>
<dbReference type="InterPro" id="IPR020015">
    <property type="entry name" value="Decahaem_cyt-c_DmsE"/>
</dbReference>
<feature type="domain" description="Doubled CXXCH motif" evidence="3">
    <location>
        <begin position="261"/>
        <end position="298"/>
    </location>
</feature>
<dbReference type="NCBIfam" id="TIGR03508">
    <property type="entry name" value="decahem_SO"/>
    <property type="match status" value="1"/>
</dbReference>
<feature type="domain" description="Doubled CXXCH motif" evidence="3">
    <location>
        <begin position="170"/>
        <end position="204"/>
    </location>
</feature>
<proteinExistence type="predicted"/>
<sequence>MTPGAIVTLGRIRAAVAVMGFLLLALAAGEGRAENGVVQNPWDINWTQAPGWPQMAETPAAETPRWAENGEQTCIKCHDEQRDRTVLFTAHGVRGDDRTPMGQHACESCHGASPAHNNARPPKGEKRPPVDVVFKGEFISPVEKRGEVCATCHRGGEHINWPGSQHQANDVACTDCHTNHVAKDPVLSKKTEAQVCFGCHAEQRSESFQFSHHPVREGKVGCSDCHNTHGSGGQSLLKEFTVNEVCYTCHAEQRGPFLWEHQPVREDCGSCHQPHGSTQSSLLKMRSPFLCQTCHQNSRAGHEGLVSGGKQLPGMGNPAQYNMLLARGCQTCHMKVHGSNAPSGGMLTH</sequence>
<gene>
    <name evidence="4" type="ORF">N825_23910</name>
</gene>